<reference evidence="1" key="1">
    <citation type="submission" date="2020-03" db="EMBL/GenBank/DDBJ databases">
        <title>The deep terrestrial virosphere.</title>
        <authorList>
            <person name="Holmfeldt K."/>
            <person name="Nilsson E."/>
            <person name="Simone D."/>
            <person name="Lopez-Fernandez M."/>
            <person name="Wu X."/>
            <person name="de Brujin I."/>
            <person name="Lundin D."/>
            <person name="Andersson A."/>
            <person name="Bertilsson S."/>
            <person name="Dopson M."/>
        </authorList>
    </citation>
    <scope>NUCLEOTIDE SEQUENCE</scope>
    <source>
        <strain evidence="1">MM415A00670</strain>
    </source>
</reference>
<proteinExistence type="predicted"/>
<sequence>MALLTSYIIKYKIIPRITGPELRFTAVRKTDGKTFNEVVGIKFVSPKIGEIDAAISVGLDRLEQLEAVTPDEMLLKSEVEVNLRSKGFLKVTEYYEDLKALAELTVVK</sequence>
<evidence type="ECO:0000313" key="1">
    <source>
        <dbReference type="EMBL" id="QJA80693.1"/>
    </source>
</evidence>
<gene>
    <name evidence="1" type="ORF">MM415A00670_0002</name>
</gene>
<protein>
    <submittedName>
        <fullName evidence="1">Uncharacterized protein</fullName>
    </submittedName>
</protein>
<organism evidence="1">
    <name type="scientific">viral metagenome</name>
    <dbReference type="NCBI Taxonomy" id="1070528"/>
    <lineage>
        <taxon>unclassified sequences</taxon>
        <taxon>metagenomes</taxon>
        <taxon>organismal metagenomes</taxon>
    </lineage>
</organism>
<name>A0A6M3KFL1_9ZZZZ</name>
<dbReference type="AlphaFoldDB" id="A0A6M3KFL1"/>
<accession>A0A6M3KFL1</accession>
<dbReference type="EMBL" id="MT142432">
    <property type="protein sequence ID" value="QJA80693.1"/>
    <property type="molecule type" value="Genomic_DNA"/>
</dbReference>